<dbReference type="GO" id="GO:0006935">
    <property type="term" value="P:chemotaxis"/>
    <property type="evidence" value="ECO:0007669"/>
    <property type="project" value="UniProtKB-KW"/>
</dbReference>
<dbReference type="RefSeq" id="WP_190929027.1">
    <property type="nucleotide sequence ID" value="NZ_JACXJA010000019.1"/>
</dbReference>
<dbReference type="CDD" id="cd17906">
    <property type="entry name" value="CheX"/>
    <property type="match status" value="1"/>
</dbReference>
<dbReference type="PANTHER" id="PTHR39452:SF1">
    <property type="entry name" value="CHEY-P PHOSPHATASE CHEX"/>
    <property type="match status" value="1"/>
</dbReference>
<dbReference type="Gene3D" id="3.40.1550.10">
    <property type="entry name" value="CheC-like"/>
    <property type="match status" value="1"/>
</dbReference>
<keyword evidence="1" id="KW-0145">Chemotaxis</keyword>
<dbReference type="PANTHER" id="PTHR39452">
    <property type="entry name" value="CHEY-P PHOSPHATASE CHEX"/>
    <property type="match status" value="1"/>
</dbReference>
<dbReference type="EMBL" id="JACXJA010000019">
    <property type="protein sequence ID" value="MBD2863397.1"/>
    <property type="molecule type" value="Genomic_DNA"/>
</dbReference>
<feature type="domain" description="Chemotaxis phosphatase CheX-like" evidence="2">
    <location>
        <begin position="45"/>
        <end position="130"/>
    </location>
</feature>
<reference evidence="3" key="1">
    <citation type="submission" date="2020-09" db="EMBL/GenBank/DDBJ databases">
        <title>A novel bacterium of genus Paenibacillus, isolated from South China Sea.</title>
        <authorList>
            <person name="Huang H."/>
            <person name="Mo K."/>
            <person name="Hu Y."/>
        </authorList>
    </citation>
    <scope>NUCLEOTIDE SEQUENCE</scope>
    <source>
        <strain evidence="3">IB182363</strain>
    </source>
</reference>
<evidence type="ECO:0000256" key="1">
    <source>
        <dbReference type="ARBA" id="ARBA00022500"/>
    </source>
</evidence>
<evidence type="ECO:0000313" key="3">
    <source>
        <dbReference type="EMBL" id="MBD2863397.1"/>
    </source>
</evidence>
<keyword evidence="4" id="KW-1185">Reference proteome</keyword>
<dbReference type="InterPro" id="IPR028051">
    <property type="entry name" value="CheX-like_dom"/>
</dbReference>
<gene>
    <name evidence="3" type="ORF">IDH45_15495</name>
</gene>
<evidence type="ECO:0000313" key="4">
    <source>
        <dbReference type="Proteomes" id="UP000639396"/>
    </source>
</evidence>
<dbReference type="SUPFAM" id="SSF103039">
    <property type="entry name" value="CheC-like"/>
    <property type="match status" value="1"/>
</dbReference>
<dbReference type="AlphaFoldDB" id="A0A927CAY6"/>
<accession>A0A927CAY6</accession>
<dbReference type="InterPro" id="IPR038756">
    <property type="entry name" value="CheX-like"/>
</dbReference>
<dbReference type="InterPro" id="IPR028976">
    <property type="entry name" value="CheC-like_sf"/>
</dbReference>
<evidence type="ECO:0000259" key="2">
    <source>
        <dbReference type="Pfam" id="PF13690"/>
    </source>
</evidence>
<protein>
    <submittedName>
        <fullName evidence="3">Chemotaxis protein CheX</fullName>
    </submittedName>
</protein>
<dbReference type="Proteomes" id="UP000639396">
    <property type="component" value="Unassembled WGS sequence"/>
</dbReference>
<dbReference type="Pfam" id="PF13690">
    <property type="entry name" value="CheX"/>
    <property type="match status" value="1"/>
</dbReference>
<name>A0A927CAY6_9BACL</name>
<sequence length="151" mass="16614">MKAEYINPFLESARIVLEQLINVRPTTGQLGIKDVKFVENHIWIQIGMSGQMEGDIVFGLHEEVALKLVSAMMGGYLVTQMDEMSQSAISELGNMISGNASTILYNQGVRVDITPPKLITEAGLDFTPTKALTIPLMMDQIGQLDIKVFIS</sequence>
<comment type="caution">
    <text evidence="3">The sequence shown here is derived from an EMBL/GenBank/DDBJ whole genome shotgun (WGS) entry which is preliminary data.</text>
</comment>
<proteinExistence type="predicted"/>
<organism evidence="3 4">
    <name type="scientific">Paenibacillus oceani</name>
    <dbReference type="NCBI Taxonomy" id="2772510"/>
    <lineage>
        <taxon>Bacteria</taxon>
        <taxon>Bacillati</taxon>
        <taxon>Bacillota</taxon>
        <taxon>Bacilli</taxon>
        <taxon>Bacillales</taxon>
        <taxon>Paenibacillaceae</taxon>
        <taxon>Paenibacillus</taxon>
    </lineage>
</organism>